<accession>A0A9D1PRX2</accession>
<dbReference type="GO" id="GO:0003735">
    <property type="term" value="F:structural constituent of ribosome"/>
    <property type="evidence" value="ECO:0007669"/>
    <property type="project" value="InterPro"/>
</dbReference>
<dbReference type="NCBIfam" id="TIGR01079">
    <property type="entry name" value="rplX_bact"/>
    <property type="match status" value="1"/>
</dbReference>
<keyword evidence="5" id="KW-0694">RNA-binding</keyword>
<organism evidence="8 9">
    <name type="scientific">Candidatus Ornithospirochaeta avicola</name>
    <dbReference type="NCBI Taxonomy" id="2840896"/>
    <lineage>
        <taxon>Bacteria</taxon>
        <taxon>Pseudomonadati</taxon>
        <taxon>Spirochaetota</taxon>
        <taxon>Spirochaetia</taxon>
        <taxon>Spirochaetales</taxon>
        <taxon>Spirochaetaceae</taxon>
        <taxon>Spirochaetaceae incertae sedis</taxon>
        <taxon>Candidatus Ornithospirochaeta</taxon>
    </lineage>
</organism>
<comment type="similarity">
    <text evidence="1 5 6">Belongs to the universal ribosomal protein uL24 family.</text>
</comment>
<dbReference type="InterPro" id="IPR003256">
    <property type="entry name" value="Ribosomal_uL24"/>
</dbReference>
<evidence type="ECO:0000313" key="8">
    <source>
        <dbReference type="EMBL" id="HIV98448.1"/>
    </source>
</evidence>
<evidence type="ECO:0000256" key="6">
    <source>
        <dbReference type="RuleBase" id="RU003477"/>
    </source>
</evidence>
<evidence type="ECO:0000256" key="2">
    <source>
        <dbReference type="ARBA" id="ARBA00022980"/>
    </source>
</evidence>
<reference evidence="8" key="2">
    <citation type="submission" date="2021-04" db="EMBL/GenBank/DDBJ databases">
        <authorList>
            <person name="Gilroy R."/>
        </authorList>
    </citation>
    <scope>NUCLEOTIDE SEQUENCE</scope>
    <source>
        <strain evidence="8">Gambia11-129</strain>
    </source>
</reference>
<evidence type="ECO:0000256" key="3">
    <source>
        <dbReference type="ARBA" id="ARBA00023274"/>
    </source>
</evidence>
<evidence type="ECO:0000256" key="4">
    <source>
        <dbReference type="ARBA" id="ARBA00035206"/>
    </source>
</evidence>
<dbReference type="Gene3D" id="2.30.30.30">
    <property type="match status" value="1"/>
</dbReference>
<dbReference type="GO" id="GO:0019843">
    <property type="term" value="F:rRNA binding"/>
    <property type="evidence" value="ECO:0007669"/>
    <property type="project" value="UniProtKB-UniRule"/>
</dbReference>
<reference evidence="8" key="1">
    <citation type="journal article" date="2021" name="PeerJ">
        <title>Extensive microbial diversity within the chicken gut microbiome revealed by metagenomics and culture.</title>
        <authorList>
            <person name="Gilroy R."/>
            <person name="Ravi A."/>
            <person name="Getino M."/>
            <person name="Pursley I."/>
            <person name="Horton D.L."/>
            <person name="Alikhan N.F."/>
            <person name="Baker D."/>
            <person name="Gharbi K."/>
            <person name="Hall N."/>
            <person name="Watson M."/>
            <person name="Adriaenssens E.M."/>
            <person name="Foster-Nyarko E."/>
            <person name="Jarju S."/>
            <person name="Secka A."/>
            <person name="Antonio M."/>
            <person name="Oren A."/>
            <person name="Chaudhuri R.R."/>
            <person name="La Ragione R."/>
            <person name="Hildebrand F."/>
            <person name="Pallen M.J."/>
        </authorList>
    </citation>
    <scope>NUCLEOTIDE SEQUENCE</scope>
    <source>
        <strain evidence="8">Gambia11-129</strain>
    </source>
</reference>
<dbReference type="AlphaFoldDB" id="A0A9D1PRX2"/>
<dbReference type="EMBL" id="DXHU01000006">
    <property type="protein sequence ID" value="HIV98448.1"/>
    <property type="molecule type" value="Genomic_DNA"/>
</dbReference>
<dbReference type="GO" id="GO:0005840">
    <property type="term" value="C:ribosome"/>
    <property type="evidence" value="ECO:0007669"/>
    <property type="project" value="UniProtKB-KW"/>
</dbReference>
<keyword evidence="2 5" id="KW-0689">Ribosomal protein</keyword>
<evidence type="ECO:0000313" key="9">
    <source>
        <dbReference type="Proteomes" id="UP000823936"/>
    </source>
</evidence>
<proteinExistence type="inferred from homology"/>
<dbReference type="Pfam" id="PF17136">
    <property type="entry name" value="ribosomal_L24"/>
    <property type="match status" value="1"/>
</dbReference>
<dbReference type="InterPro" id="IPR057264">
    <property type="entry name" value="Ribosomal_uL24_C"/>
</dbReference>
<feature type="domain" description="KOW" evidence="7">
    <location>
        <begin position="2"/>
        <end position="29"/>
    </location>
</feature>
<dbReference type="InterPro" id="IPR005825">
    <property type="entry name" value="Ribosomal_uL24_CS"/>
</dbReference>
<dbReference type="Pfam" id="PF00467">
    <property type="entry name" value="KOW"/>
    <property type="match status" value="1"/>
</dbReference>
<comment type="function">
    <text evidence="5">One of the proteins that surrounds the polypeptide exit tunnel on the outside of the subunit.</text>
</comment>
<dbReference type="InterPro" id="IPR014722">
    <property type="entry name" value="Rib_uL2_dom2"/>
</dbReference>
<gene>
    <name evidence="5 8" type="primary">rplX</name>
    <name evidence="8" type="ORF">IAB12_01555</name>
</gene>
<dbReference type="InterPro" id="IPR005824">
    <property type="entry name" value="KOW"/>
</dbReference>
<dbReference type="InterPro" id="IPR008991">
    <property type="entry name" value="Translation_prot_SH3-like_sf"/>
</dbReference>
<comment type="function">
    <text evidence="5">One of two assembly initiator proteins, it binds directly to the 5'-end of the 23S rRNA, where it nucleates assembly of the 50S subunit.</text>
</comment>
<dbReference type="Proteomes" id="UP000823936">
    <property type="component" value="Unassembled WGS sequence"/>
</dbReference>
<dbReference type="SMART" id="SM00739">
    <property type="entry name" value="KOW"/>
    <property type="match status" value="1"/>
</dbReference>
<name>A0A9D1PRX2_9SPIO</name>
<dbReference type="GO" id="GO:0006412">
    <property type="term" value="P:translation"/>
    <property type="evidence" value="ECO:0007669"/>
    <property type="project" value="UniProtKB-UniRule"/>
</dbReference>
<evidence type="ECO:0000259" key="7">
    <source>
        <dbReference type="SMART" id="SM00739"/>
    </source>
</evidence>
<keyword evidence="3 5" id="KW-0687">Ribonucleoprotein</keyword>
<dbReference type="PROSITE" id="PS01108">
    <property type="entry name" value="RIBOSOMAL_L24"/>
    <property type="match status" value="1"/>
</dbReference>
<evidence type="ECO:0000256" key="1">
    <source>
        <dbReference type="ARBA" id="ARBA00010618"/>
    </source>
</evidence>
<keyword evidence="5" id="KW-0699">rRNA-binding</keyword>
<evidence type="ECO:0000256" key="5">
    <source>
        <dbReference type="HAMAP-Rule" id="MF_01326"/>
    </source>
</evidence>
<dbReference type="HAMAP" id="MF_01326_B">
    <property type="entry name" value="Ribosomal_uL24_B"/>
    <property type="match status" value="1"/>
</dbReference>
<dbReference type="SUPFAM" id="SSF50104">
    <property type="entry name" value="Translation proteins SH3-like domain"/>
    <property type="match status" value="1"/>
</dbReference>
<dbReference type="PANTHER" id="PTHR12903">
    <property type="entry name" value="MITOCHONDRIAL RIBOSOMAL PROTEIN L24"/>
    <property type="match status" value="1"/>
</dbReference>
<protein>
    <recommendedName>
        <fullName evidence="4 5">Large ribosomal subunit protein uL24</fullName>
    </recommendedName>
</protein>
<dbReference type="CDD" id="cd06089">
    <property type="entry name" value="KOW_RPL26"/>
    <property type="match status" value="1"/>
</dbReference>
<comment type="caution">
    <text evidence="8">The sequence shown here is derived from an EMBL/GenBank/DDBJ whole genome shotgun (WGS) entry which is preliminary data.</text>
</comment>
<dbReference type="InterPro" id="IPR041988">
    <property type="entry name" value="Ribosomal_uL24_KOW"/>
</dbReference>
<sequence length="99" mass="10906">MRLKKNDTVKVIAGSEKGKSGKIVKVDLENERVYIQGVNMVKKTMKKKSAQDKGGIMEVEAPIHVSNVALLSKDKVTKVGYKMDGGKKVRYAKKTGEVL</sequence>
<dbReference type="GO" id="GO:1990904">
    <property type="term" value="C:ribonucleoprotein complex"/>
    <property type="evidence" value="ECO:0007669"/>
    <property type="project" value="UniProtKB-KW"/>
</dbReference>
<comment type="subunit">
    <text evidence="5">Part of the 50S ribosomal subunit.</text>
</comment>